<dbReference type="GO" id="GO:0046474">
    <property type="term" value="P:glycerophospholipid biosynthetic process"/>
    <property type="evidence" value="ECO:0007669"/>
    <property type="project" value="TreeGrafter"/>
</dbReference>
<dbReference type="PROSITE" id="PS00379">
    <property type="entry name" value="CDP_ALCOHOL_P_TRANSF"/>
    <property type="match status" value="1"/>
</dbReference>
<sequence>MKDKITLKEACSIPNLLCYVRILLIPLFIWCYMTAVRPEDYYRAAGIIIASGLTDFLDGFIARKFNQVTELGKVIDPIADKLTQAAIAFVLVFRFEWMWMLLIVFVIKEITMAISCLVLLREGKKLDGALWYGKVCTAVFYFTMIILIAIPSLNLTSVNIFIAVATIMLLFAFLMYMLIFIHMKKQ</sequence>
<dbReference type="AlphaFoldDB" id="A0A926IEK1"/>
<organism evidence="19 20">
    <name type="scientific">Zhenhengia yiwuensis</name>
    <dbReference type="NCBI Taxonomy" id="2763666"/>
    <lineage>
        <taxon>Bacteria</taxon>
        <taxon>Bacillati</taxon>
        <taxon>Bacillota</taxon>
        <taxon>Clostridia</taxon>
        <taxon>Lachnospirales</taxon>
        <taxon>Lachnospiraceae</taxon>
        <taxon>Zhenhengia</taxon>
    </lineage>
</organism>
<evidence type="ECO:0000256" key="14">
    <source>
        <dbReference type="ARBA" id="ARBA00023264"/>
    </source>
</evidence>
<dbReference type="InterPro" id="IPR000462">
    <property type="entry name" value="CDP-OH_P_trans"/>
</dbReference>
<evidence type="ECO:0000256" key="12">
    <source>
        <dbReference type="ARBA" id="ARBA00023136"/>
    </source>
</evidence>
<keyword evidence="8 17" id="KW-0808">Transferase</keyword>
<proteinExistence type="inferred from homology"/>
<dbReference type="Proteomes" id="UP000655830">
    <property type="component" value="Unassembled WGS sequence"/>
</dbReference>
<comment type="pathway">
    <text evidence="3">Phospholipid metabolism; phosphatidylglycerol biosynthesis; phosphatidylglycerol from CDP-diacylglycerol: step 1/2.</text>
</comment>
<dbReference type="EC" id="2.7.8.5" evidence="5"/>
<dbReference type="InterPro" id="IPR004570">
    <property type="entry name" value="Phosphatidylglycerol_P_synth"/>
</dbReference>
<comment type="similarity">
    <text evidence="4 17">Belongs to the CDP-alcohol phosphatidyltransferase class-I family.</text>
</comment>
<evidence type="ECO:0000256" key="5">
    <source>
        <dbReference type="ARBA" id="ARBA00013170"/>
    </source>
</evidence>
<comment type="subcellular location">
    <subcellularLocation>
        <location evidence="2">Membrane</location>
        <topology evidence="2">Multi-pass membrane protein</topology>
    </subcellularLocation>
</comment>
<evidence type="ECO:0000256" key="7">
    <source>
        <dbReference type="ARBA" id="ARBA00022516"/>
    </source>
</evidence>
<feature type="transmembrane region" description="Helical" evidence="18">
    <location>
        <begin position="160"/>
        <end position="181"/>
    </location>
</feature>
<evidence type="ECO:0000256" key="17">
    <source>
        <dbReference type="RuleBase" id="RU003750"/>
    </source>
</evidence>
<feature type="transmembrane region" description="Helical" evidence="18">
    <location>
        <begin position="132"/>
        <end position="154"/>
    </location>
</feature>
<evidence type="ECO:0000256" key="10">
    <source>
        <dbReference type="ARBA" id="ARBA00022989"/>
    </source>
</evidence>
<evidence type="ECO:0000256" key="4">
    <source>
        <dbReference type="ARBA" id="ARBA00010441"/>
    </source>
</evidence>
<reference evidence="19" key="1">
    <citation type="submission" date="2020-08" db="EMBL/GenBank/DDBJ databases">
        <title>Genome public.</title>
        <authorList>
            <person name="Liu C."/>
            <person name="Sun Q."/>
        </authorList>
    </citation>
    <scope>NUCLEOTIDE SEQUENCE</scope>
    <source>
        <strain evidence="19">NSJ-12</strain>
    </source>
</reference>
<evidence type="ECO:0000313" key="19">
    <source>
        <dbReference type="EMBL" id="MBC8580882.1"/>
    </source>
</evidence>
<dbReference type="GO" id="GO:0008444">
    <property type="term" value="F:CDP-diacylglycerol-glycerol-3-phosphate 3-phosphatidyltransferase activity"/>
    <property type="evidence" value="ECO:0007669"/>
    <property type="project" value="UniProtKB-EC"/>
</dbReference>
<accession>A0A926IEK1</accession>
<evidence type="ECO:0000256" key="3">
    <source>
        <dbReference type="ARBA" id="ARBA00005042"/>
    </source>
</evidence>
<evidence type="ECO:0000256" key="9">
    <source>
        <dbReference type="ARBA" id="ARBA00022692"/>
    </source>
</evidence>
<evidence type="ECO:0000256" key="11">
    <source>
        <dbReference type="ARBA" id="ARBA00023098"/>
    </source>
</evidence>
<dbReference type="InterPro" id="IPR043130">
    <property type="entry name" value="CDP-OH_PTrfase_TM_dom"/>
</dbReference>
<evidence type="ECO:0000256" key="6">
    <source>
        <dbReference type="ARBA" id="ARBA00014944"/>
    </source>
</evidence>
<evidence type="ECO:0000256" key="2">
    <source>
        <dbReference type="ARBA" id="ARBA00004141"/>
    </source>
</evidence>
<dbReference type="PANTHER" id="PTHR14269">
    <property type="entry name" value="CDP-DIACYLGLYCEROL--GLYCEROL-3-PHOSPHATE 3-PHOSPHATIDYLTRANSFERASE-RELATED"/>
    <property type="match status" value="1"/>
</dbReference>
<evidence type="ECO:0000256" key="16">
    <source>
        <dbReference type="ARBA" id="ARBA00048586"/>
    </source>
</evidence>
<keyword evidence="10 18" id="KW-1133">Transmembrane helix</keyword>
<keyword evidence="11" id="KW-0443">Lipid metabolism</keyword>
<evidence type="ECO:0000256" key="8">
    <source>
        <dbReference type="ARBA" id="ARBA00022679"/>
    </source>
</evidence>
<feature type="transmembrane region" description="Helical" evidence="18">
    <location>
        <begin position="12"/>
        <end position="35"/>
    </location>
</feature>
<evidence type="ECO:0000256" key="1">
    <source>
        <dbReference type="ARBA" id="ARBA00003973"/>
    </source>
</evidence>
<dbReference type="Pfam" id="PF01066">
    <property type="entry name" value="CDP-OH_P_transf"/>
    <property type="match status" value="1"/>
</dbReference>
<evidence type="ECO:0000256" key="18">
    <source>
        <dbReference type="SAM" id="Phobius"/>
    </source>
</evidence>
<evidence type="ECO:0000256" key="13">
    <source>
        <dbReference type="ARBA" id="ARBA00023209"/>
    </source>
</evidence>
<gene>
    <name evidence="19" type="ORF">H8718_15290</name>
</gene>
<keyword evidence="7" id="KW-0444">Lipid biosynthesis</keyword>
<comment type="function">
    <text evidence="1">This protein catalyzes the committed step to the synthesis of the acidic phospholipids.</text>
</comment>
<keyword evidence="9 18" id="KW-0812">Transmembrane</keyword>
<evidence type="ECO:0000256" key="15">
    <source>
        <dbReference type="ARBA" id="ARBA00033018"/>
    </source>
</evidence>
<keyword evidence="13" id="KW-0594">Phospholipid biosynthesis</keyword>
<comment type="catalytic activity">
    <reaction evidence="16">
        <text>a CDP-1,2-diacyl-sn-glycerol + sn-glycerol 3-phosphate = a 1,2-diacyl-sn-glycero-3-phospho-(1'-sn-glycero-3'-phosphate) + CMP + H(+)</text>
        <dbReference type="Rhea" id="RHEA:12593"/>
        <dbReference type="ChEBI" id="CHEBI:15378"/>
        <dbReference type="ChEBI" id="CHEBI:57597"/>
        <dbReference type="ChEBI" id="CHEBI:58332"/>
        <dbReference type="ChEBI" id="CHEBI:60110"/>
        <dbReference type="ChEBI" id="CHEBI:60377"/>
        <dbReference type="EC" id="2.7.8.5"/>
    </reaction>
</comment>
<dbReference type="EMBL" id="JACRSY010000030">
    <property type="protein sequence ID" value="MBC8580882.1"/>
    <property type="molecule type" value="Genomic_DNA"/>
</dbReference>
<name>A0A926IEK1_9FIRM</name>
<keyword evidence="12 18" id="KW-0472">Membrane</keyword>
<dbReference type="Gene3D" id="1.20.120.1760">
    <property type="match status" value="1"/>
</dbReference>
<comment type="caution">
    <text evidence="19">The sequence shown here is derived from an EMBL/GenBank/DDBJ whole genome shotgun (WGS) entry which is preliminary data.</text>
</comment>
<dbReference type="InterPro" id="IPR050324">
    <property type="entry name" value="CDP-alcohol_PTase-I"/>
</dbReference>
<dbReference type="RefSeq" id="WP_177672101.1">
    <property type="nucleotide sequence ID" value="NZ_JACRSY010000030.1"/>
</dbReference>
<protein>
    <recommendedName>
        <fullName evidence="6">CDP-diacylglycerol--glycerol-3-phosphate 3-phosphatidyltransferase</fullName>
        <ecNumber evidence="5">2.7.8.5</ecNumber>
    </recommendedName>
    <alternativeName>
        <fullName evidence="15">Phosphatidylglycerophosphate synthase</fullName>
    </alternativeName>
</protein>
<evidence type="ECO:0000313" key="20">
    <source>
        <dbReference type="Proteomes" id="UP000655830"/>
    </source>
</evidence>
<keyword evidence="20" id="KW-1185">Reference proteome</keyword>
<dbReference type="PANTHER" id="PTHR14269:SF62">
    <property type="entry name" value="CDP-DIACYLGLYCEROL--GLYCEROL-3-PHOSPHATE 3-PHOSPHATIDYLTRANSFERASE 1, CHLOROPLASTIC"/>
    <property type="match status" value="1"/>
</dbReference>
<keyword evidence="14" id="KW-1208">Phospholipid metabolism</keyword>
<dbReference type="GO" id="GO:0016020">
    <property type="term" value="C:membrane"/>
    <property type="evidence" value="ECO:0007669"/>
    <property type="project" value="UniProtKB-SubCell"/>
</dbReference>
<dbReference type="PIRSF" id="PIRSF000847">
    <property type="entry name" value="Phos_ph_gly_syn"/>
    <property type="match status" value="1"/>
</dbReference>
<dbReference type="InterPro" id="IPR048254">
    <property type="entry name" value="CDP_ALCOHOL_P_TRANSF_CS"/>
</dbReference>